<evidence type="ECO:0000256" key="4">
    <source>
        <dbReference type="ARBA" id="ARBA00022989"/>
    </source>
</evidence>
<protein>
    <recommendedName>
        <fullName evidence="7">EamA domain-containing protein</fullName>
    </recommendedName>
</protein>
<keyword evidence="4 6" id="KW-1133">Transmembrane helix</keyword>
<dbReference type="EMBL" id="CADCUS010000535">
    <property type="protein sequence ID" value="CAA9439905.1"/>
    <property type="molecule type" value="Genomic_DNA"/>
</dbReference>
<feature type="domain" description="EamA" evidence="7">
    <location>
        <begin position="16"/>
        <end position="151"/>
    </location>
</feature>
<gene>
    <name evidence="8" type="ORF">AVDCRST_MAG66-3875</name>
</gene>
<dbReference type="AlphaFoldDB" id="A0A6J4QCJ0"/>
<feature type="transmembrane region" description="Helical" evidence="6">
    <location>
        <begin position="135"/>
        <end position="151"/>
    </location>
</feature>
<keyword evidence="3 6" id="KW-0812">Transmembrane</keyword>
<evidence type="ECO:0000256" key="6">
    <source>
        <dbReference type="SAM" id="Phobius"/>
    </source>
</evidence>
<proteinExistence type="inferred from homology"/>
<organism evidence="8">
    <name type="scientific">uncultured Pseudonocardia sp</name>
    <dbReference type="NCBI Taxonomy" id="211455"/>
    <lineage>
        <taxon>Bacteria</taxon>
        <taxon>Bacillati</taxon>
        <taxon>Actinomycetota</taxon>
        <taxon>Actinomycetes</taxon>
        <taxon>Pseudonocardiales</taxon>
        <taxon>Pseudonocardiaceae</taxon>
        <taxon>Pseudonocardia</taxon>
        <taxon>environmental samples</taxon>
    </lineage>
</organism>
<sequence>MLIFEPWTQTSGEPVTGVLACLGAAALYGISYVYLARYVTPLPFNPIALAAGQLGTATITSLALLPLDGAAIRPPTVSAVIAVLVLGVVGTGLAYVLNYALLTTDGPTTASLVAYLIPVVAAVLGVLVLDDDLPPGAVIGAAVVLLGVALVRHRPQPASTPSDRNPS</sequence>
<comment type="similarity">
    <text evidence="2">Belongs to the EamA transporter family.</text>
</comment>
<dbReference type="PANTHER" id="PTHR32322">
    <property type="entry name" value="INNER MEMBRANE TRANSPORTER"/>
    <property type="match status" value="1"/>
</dbReference>
<evidence type="ECO:0000256" key="3">
    <source>
        <dbReference type="ARBA" id="ARBA00022692"/>
    </source>
</evidence>
<name>A0A6J4QCJ0_9PSEU</name>
<dbReference type="InterPro" id="IPR050638">
    <property type="entry name" value="AA-Vitamin_Transporters"/>
</dbReference>
<dbReference type="Pfam" id="PF00892">
    <property type="entry name" value="EamA"/>
    <property type="match status" value="1"/>
</dbReference>
<dbReference type="GO" id="GO:0016020">
    <property type="term" value="C:membrane"/>
    <property type="evidence" value="ECO:0007669"/>
    <property type="project" value="UniProtKB-SubCell"/>
</dbReference>
<feature type="transmembrane region" description="Helical" evidence="6">
    <location>
        <begin position="112"/>
        <end position="129"/>
    </location>
</feature>
<dbReference type="SUPFAM" id="SSF103481">
    <property type="entry name" value="Multidrug resistance efflux transporter EmrE"/>
    <property type="match status" value="1"/>
</dbReference>
<feature type="transmembrane region" description="Helical" evidence="6">
    <location>
        <begin position="47"/>
        <end position="67"/>
    </location>
</feature>
<evidence type="ECO:0000259" key="7">
    <source>
        <dbReference type="Pfam" id="PF00892"/>
    </source>
</evidence>
<evidence type="ECO:0000256" key="2">
    <source>
        <dbReference type="ARBA" id="ARBA00007362"/>
    </source>
</evidence>
<evidence type="ECO:0000256" key="5">
    <source>
        <dbReference type="ARBA" id="ARBA00023136"/>
    </source>
</evidence>
<feature type="transmembrane region" description="Helical" evidence="6">
    <location>
        <begin position="15"/>
        <end position="35"/>
    </location>
</feature>
<evidence type="ECO:0000313" key="8">
    <source>
        <dbReference type="EMBL" id="CAA9439905.1"/>
    </source>
</evidence>
<dbReference type="InterPro" id="IPR000620">
    <property type="entry name" value="EamA_dom"/>
</dbReference>
<accession>A0A6J4QCJ0</accession>
<evidence type="ECO:0000256" key="1">
    <source>
        <dbReference type="ARBA" id="ARBA00004141"/>
    </source>
</evidence>
<reference evidence="8" key="1">
    <citation type="submission" date="2020-02" db="EMBL/GenBank/DDBJ databases">
        <authorList>
            <person name="Meier V. D."/>
        </authorList>
    </citation>
    <scope>NUCLEOTIDE SEQUENCE</scope>
    <source>
        <strain evidence="8">AVDCRST_MAG66</strain>
    </source>
</reference>
<dbReference type="PANTHER" id="PTHR32322:SF2">
    <property type="entry name" value="EAMA DOMAIN-CONTAINING PROTEIN"/>
    <property type="match status" value="1"/>
</dbReference>
<feature type="transmembrane region" description="Helical" evidence="6">
    <location>
        <begin position="79"/>
        <end position="100"/>
    </location>
</feature>
<comment type="subcellular location">
    <subcellularLocation>
        <location evidence="1">Membrane</location>
        <topology evidence="1">Multi-pass membrane protein</topology>
    </subcellularLocation>
</comment>
<dbReference type="InterPro" id="IPR037185">
    <property type="entry name" value="EmrE-like"/>
</dbReference>
<keyword evidence="5 6" id="KW-0472">Membrane</keyword>